<dbReference type="GO" id="GO:0051082">
    <property type="term" value="F:unfolded protein binding"/>
    <property type="evidence" value="ECO:0007669"/>
    <property type="project" value="UniProtKB-UniRule"/>
</dbReference>
<evidence type="ECO:0000313" key="7">
    <source>
        <dbReference type="EMBL" id="MBC8558621.1"/>
    </source>
</evidence>
<dbReference type="Gene3D" id="3.55.30.10">
    <property type="entry name" value="Hsp33 domain"/>
    <property type="match status" value="1"/>
</dbReference>
<dbReference type="GO" id="GO:0042026">
    <property type="term" value="P:protein refolding"/>
    <property type="evidence" value="ECO:0007669"/>
    <property type="project" value="TreeGrafter"/>
</dbReference>
<evidence type="ECO:0000256" key="6">
    <source>
        <dbReference type="HAMAP-Rule" id="MF_00117"/>
    </source>
</evidence>
<comment type="PTM">
    <text evidence="6">Under oxidizing conditions two disulfide bonds are formed involving the reactive cysteines. Under reducing conditions zinc is bound to the reactive cysteines and the protein is inactive.</text>
</comment>
<evidence type="ECO:0000256" key="2">
    <source>
        <dbReference type="ARBA" id="ARBA00022833"/>
    </source>
</evidence>
<dbReference type="InterPro" id="IPR000397">
    <property type="entry name" value="Heat_shock_Hsp33"/>
</dbReference>
<name>A0A926DZP4_9FIRM</name>
<dbReference type="GO" id="GO:0005737">
    <property type="term" value="C:cytoplasm"/>
    <property type="evidence" value="ECO:0007669"/>
    <property type="project" value="UniProtKB-SubCell"/>
</dbReference>
<dbReference type="CDD" id="cd00498">
    <property type="entry name" value="Hsp33"/>
    <property type="match status" value="1"/>
</dbReference>
<dbReference type="PIRSF" id="PIRSF005261">
    <property type="entry name" value="Heat_shock_Hsp33"/>
    <property type="match status" value="1"/>
</dbReference>
<dbReference type="AlphaFoldDB" id="A0A926DZP4"/>
<dbReference type="RefSeq" id="WP_249293512.1">
    <property type="nucleotide sequence ID" value="NZ_JACRSV010000001.1"/>
</dbReference>
<evidence type="ECO:0000313" key="8">
    <source>
        <dbReference type="Proteomes" id="UP000610760"/>
    </source>
</evidence>
<dbReference type="Gene3D" id="3.90.1280.10">
    <property type="entry name" value="HSP33 redox switch-like"/>
    <property type="match status" value="1"/>
</dbReference>
<evidence type="ECO:0000256" key="5">
    <source>
        <dbReference type="ARBA" id="ARBA00023284"/>
    </source>
</evidence>
<keyword evidence="8" id="KW-1185">Reference proteome</keyword>
<organism evidence="7 8">
    <name type="scientific">Fumia xinanensis</name>
    <dbReference type="NCBI Taxonomy" id="2763659"/>
    <lineage>
        <taxon>Bacteria</taxon>
        <taxon>Bacillati</taxon>
        <taxon>Bacillota</taxon>
        <taxon>Clostridia</taxon>
        <taxon>Eubacteriales</taxon>
        <taxon>Oscillospiraceae</taxon>
        <taxon>Fumia</taxon>
    </lineage>
</organism>
<keyword evidence="4 6" id="KW-0143">Chaperone</keyword>
<keyword evidence="5 6" id="KW-0676">Redox-active center</keyword>
<comment type="caution">
    <text evidence="7">The sequence shown here is derived from an EMBL/GenBank/DDBJ whole genome shotgun (WGS) entry which is preliminary data.</text>
</comment>
<dbReference type="SUPFAM" id="SSF64397">
    <property type="entry name" value="Hsp33 domain"/>
    <property type="match status" value="1"/>
</dbReference>
<protein>
    <recommendedName>
        <fullName evidence="6">33 kDa chaperonin</fullName>
    </recommendedName>
    <alternativeName>
        <fullName evidence="6">Heat shock protein 33 homolog</fullName>
        <shortName evidence="6">HSP33</shortName>
    </alternativeName>
</protein>
<dbReference type="PANTHER" id="PTHR30111">
    <property type="entry name" value="33 KDA CHAPERONIN"/>
    <property type="match status" value="1"/>
</dbReference>
<dbReference type="Proteomes" id="UP000610760">
    <property type="component" value="Unassembled WGS sequence"/>
</dbReference>
<feature type="disulfide bond" description="Redox-active" evidence="6">
    <location>
        <begin position="237"/>
        <end position="239"/>
    </location>
</feature>
<feature type="disulfide bond" description="Redox-active" evidence="6">
    <location>
        <begin position="270"/>
        <end position="273"/>
    </location>
</feature>
<comment type="subcellular location">
    <subcellularLocation>
        <location evidence="6">Cytoplasm</location>
    </subcellularLocation>
</comment>
<evidence type="ECO:0000256" key="1">
    <source>
        <dbReference type="ARBA" id="ARBA00022490"/>
    </source>
</evidence>
<sequence>MARLTRALSADGSVMAMAIDSTDIAARIEQIHKTSAVVTAATGRLATAASMMGCLLKGENDSLTLRLNGKGPVGSVIAVSDSKGNVKAYPVNPVVELPLNSKGKLDVAGAVGTDGYLSVIRDLGLKEPYVGQTPIVSGEIAEDITNYYAVSEQVPTVCALGVLVNPDLTVRAAGGFLVQLLPFADEKAIETIEQNINGIKPVSTMIDEGMTPPDICKLLLAGLEPEILEERTPLYRCDCNKERVERALLSMGREQLNELITEDHGTEVCCHFCEKKYRYSEDELTRLLDNASK</sequence>
<evidence type="ECO:0000256" key="3">
    <source>
        <dbReference type="ARBA" id="ARBA00023157"/>
    </source>
</evidence>
<dbReference type="GO" id="GO:0044183">
    <property type="term" value="F:protein folding chaperone"/>
    <property type="evidence" value="ECO:0007669"/>
    <property type="project" value="TreeGrafter"/>
</dbReference>
<comment type="similarity">
    <text evidence="6">Belongs to the HSP33 family.</text>
</comment>
<comment type="function">
    <text evidence="6">Redox regulated molecular chaperone. Protects both thermally unfolding and oxidatively damaged proteins from irreversible aggregation. Plays an important role in the bacterial defense system toward oxidative stress.</text>
</comment>
<accession>A0A926DZP4</accession>
<dbReference type="InterPro" id="IPR016153">
    <property type="entry name" value="Heat_shock_Hsp33_N"/>
</dbReference>
<proteinExistence type="inferred from homology"/>
<dbReference type="SUPFAM" id="SSF118352">
    <property type="entry name" value="HSP33 redox switch-like"/>
    <property type="match status" value="1"/>
</dbReference>
<evidence type="ECO:0000256" key="4">
    <source>
        <dbReference type="ARBA" id="ARBA00023186"/>
    </source>
</evidence>
<reference evidence="7" key="1">
    <citation type="submission" date="2020-08" db="EMBL/GenBank/DDBJ databases">
        <title>Genome public.</title>
        <authorList>
            <person name="Liu C."/>
            <person name="Sun Q."/>
        </authorList>
    </citation>
    <scope>NUCLEOTIDE SEQUENCE</scope>
    <source>
        <strain evidence="7">NSJ-33</strain>
    </source>
</reference>
<dbReference type="Pfam" id="PF01430">
    <property type="entry name" value="HSP33"/>
    <property type="match status" value="1"/>
</dbReference>
<dbReference type="EMBL" id="JACRSV010000001">
    <property type="protein sequence ID" value="MBC8558621.1"/>
    <property type="molecule type" value="Genomic_DNA"/>
</dbReference>
<keyword evidence="2 6" id="KW-0862">Zinc</keyword>
<dbReference type="HAMAP" id="MF_00117">
    <property type="entry name" value="HslO"/>
    <property type="match status" value="1"/>
</dbReference>
<gene>
    <name evidence="6 7" type="primary">hslO</name>
    <name evidence="7" type="ORF">H8710_00925</name>
</gene>
<keyword evidence="3 6" id="KW-1015">Disulfide bond</keyword>
<dbReference type="NCBIfam" id="NF001033">
    <property type="entry name" value="PRK00114.1"/>
    <property type="match status" value="1"/>
</dbReference>
<dbReference type="PANTHER" id="PTHR30111:SF1">
    <property type="entry name" value="33 KDA CHAPERONIN"/>
    <property type="match status" value="1"/>
</dbReference>
<keyword evidence="1 6" id="KW-0963">Cytoplasm</keyword>
<dbReference type="InterPro" id="IPR016154">
    <property type="entry name" value="Heat_shock_Hsp33_C"/>
</dbReference>